<evidence type="ECO:0000313" key="1">
    <source>
        <dbReference type="EMBL" id="ACL57377.1"/>
    </source>
</evidence>
<keyword evidence="2" id="KW-1185">Reference proteome</keyword>
<proteinExistence type="predicted"/>
<dbReference type="EMBL" id="CP001349">
    <property type="protein sequence ID" value="ACL57377.1"/>
    <property type="molecule type" value="Genomic_DNA"/>
</dbReference>
<reference evidence="1 2" key="1">
    <citation type="submission" date="2009-01" db="EMBL/GenBank/DDBJ databases">
        <title>Complete sequence of chromosome of Methylobacterium nodulans ORS 2060.</title>
        <authorList>
            <consortium name="US DOE Joint Genome Institute"/>
            <person name="Lucas S."/>
            <person name="Copeland A."/>
            <person name="Lapidus A."/>
            <person name="Glavina del Rio T."/>
            <person name="Dalin E."/>
            <person name="Tice H."/>
            <person name="Bruce D."/>
            <person name="Goodwin L."/>
            <person name="Pitluck S."/>
            <person name="Sims D."/>
            <person name="Brettin T."/>
            <person name="Detter J.C."/>
            <person name="Han C."/>
            <person name="Larimer F."/>
            <person name="Land M."/>
            <person name="Hauser L."/>
            <person name="Kyrpides N."/>
            <person name="Ivanova N."/>
            <person name="Marx C.J."/>
            <person name="Richardson P."/>
        </authorList>
    </citation>
    <scope>NUCLEOTIDE SEQUENCE [LARGE SCALE GENOMIC DNA]</scope>
    <source>
        <strain evidence="2">LMG 21967 / CNCM I-2342 / ORS 2060</strain>
    </source>
</reference>
<accession>B8IBG2</accession>
<gene>
    <name evidence="1" type="ordered locus">Mnod_2405</name>
</gene>
<name>B8IBG2_METNO</name>
<organism evidence="1 2">
    <name type="scientific">Methylobacterium nodulans (strain LMG 21967 / CNCM I-2342 / ORS 2060)</name>
    <dbReference type="NCBI Taxonomy" id="460265"/>
    <lineage>
        <taxon>Bacteria</taxon>
        <taxon>Pseudomonadati</taxon>
        <taxon>Pseudomonadota</taxon>
        <taxon>Alphaproteobacteria</taxon>
        <taxon>Hyphomicrobiales</taxon>
        <taxon>Methylobacteriaceae</taxon>
        <taxon>Methylobacterium</taxon>
    </lineage>
</organism>
<protein>
    <submittedName>
        <fullName evidence="1">Uncharacterized protein</fullName>
    </submittedName>
</protein>
<dbReference type="HOGENOM" id="CLU_3374622_0_0_5"/>
<dbReference type="Proteomes" id="UP000008207">
    <property type="component" value="Chromosome"/>
</dbReference>
<dbReference type="AlphaFoldDB" id="B8IBG2"/>
<evidence type="ECO:0000313" key="2">
    <source>
        <dbReference type="Proteomes" id="UP000008207"/>
    </source>
</evidence>
<sequence length="34" mass="3863">MKKYHVTLTAPECRRSNPSGSGEFDRYFGSAIRT</sequence>
<dbReference type="KEGG" id="mno:Mnod_2405"/>